<evidence type="ECO:0000313" key="2">
    <source>
        <dbReference type="EMBL" id="TQM44569.1"/>
    </source>
</evidence>
<dbReference type="AlphaFoldDB" id="A0A543GER1"/>
<dbReference type="SMART" id="SM00530">
    <property type="entry name" value="HTH_XRE"/>
    <property type="match status" value="1"/>
</dbReference>
<organism evidence="2 3">
    <name type="scientific">Pseudonocardia cypriaca</name>
    <dbReference type="NCBI Taxonomy" id="882449"/>
    <lineage>
        <taxon>Bacteria</taxon>
        <taxon>Bacillati</taxon>
        <taxon>Actinomycetota</taxon>
        <taxon>Actinomycetes</taxon>
        <taxon>Pseudonocardiales</taxon>
        <taxon>Pseudonocardiaceae</taxon>
        <taxon>Pseudonocardia</taxon>
    </lineage>
</organism>
<name>A0A543GER1_9PSEU</name>
<dbReference type="InterPro" id="IPR043917">
    <property type="entry name" value="DUF5753"/>
</dbReference>
<protein>
    <submittedName>
        <fullName evidence="2">Helix-turn-helix protein</fullName>
    </submittedName>
</protein>
<dbReference type="Pfam" id="PF13560">
    <property type="entry name" value="HTH_31"/>
    <property type="match status" value="1"/>
</dbReference>
<dbReference type="InterPro" id="IPR010982">
    <property type="entry name" value="Lambda_DNA-bd_dom_sf"/>
</dbReference>
<dbReference type="InterPro" id="IPR001387">
    <property type="entry name" value="Cro/C1-type_HTH"/>
</dbReference>
<evidence type="ECO:0000313" key="3">
    <source>
        <dbReference type="Proteomes" id="UP000319818"/>
    </source>
</evidence>
<evidence type="ECO:0000259" key="1">
    <source>
        <dbReference type="PROSITE" id="PS50943"/>
    </source>
</evidence>
<dbReference type="Proteomes" id="UP000319818">
    <property type="component" value="Unassembled WGS sequence"/>
</dbReference>
<dbReference type="GO" id="GO:0003677">
    <property type="term" value="F:DNA binding"/>
    <property type="evidence" value="ECO:0007669"/>
    <property type="project" value="InterPro"/>
</dbReference>
<reference evidence="2 3" key="1">
    <citation type="submission" date="2019-06" db="EMBL/GenBank/DDBJ databases">
        <title>Sequencing the genomes of 1000 actinobacteria strains.</title>
        <authorList>
            <person name="Klenk H.-P."/>
        </authorList>
    </citation>
    <scope>NUCLEOTIDE SEQUENCE [LARGE SCALE GENOMIC DNA]</scope>
    <source>
        <strain evidence="2 3">DSM 45511</strain>
    </source>
</reference>
<dbReference type="Gene3D" id="1.10.260.40">
    <property type="entry name" value="lambda repressor-like DNA-binding domains"/>
    <property type="match status" value="1"/>
</dbReference>
<accession>A0A543GER1</accession>
<dbReference type="PROSITE" id="PS50943">
    <property type="entry name" value="HTH_CROC1"/>
    <property type="match status" value="1"/>
</dbReference>
<dbReference type="Pfam" id="PF19054">
    <property type="entry name" value="DUF5753"/>
    <property type="match status" value="1"/>
</dbReference>
<keyword evidence="3" id="KW-1185">Reference proteome</keyword>
<dbReference type="SUPFAM" id="SSF47413">
    <property type="entry name" value="lambda repressor-like DNA-binding domains"/>
    <property type="match status" value="1"/>
</dbReference>
<gene>
    <name evidence="2" type="ORF">FB388_1940</name>
</gene>
<proteinExistence type="predicted"/>
<sequence length="282" mass="31220">MGAKRNGASIRRRILARRLRELREQAGFTLEAAAPLLDTSMSRLSRIENGQQKADVHLVKSMLDLFDVGGVQWTELLELAREAAKPAWYRAYGLGDNSYVGFETEATQVQEYASGFVPGLLQVAEYSRVLYEASPLPRSAEDRERDLAVRMIRQERLQSDDDPLQLVAIIDAAVLRNPVGGRAVHRAQLAHLKTASEWPLVSLQVLPSGQGVHPALASGFLVLSFSHLGEPDMAYVEHALGATNLWKEPDVTLARLKFDRLRTLALAPGESRDMICRLAGEL</sequence>
<dbReference type="EMBL" id="VFPH01000001">
    <property type="protein sequence ID" value="TQM44569.1"/>
    <property type="molecule type" value="Genomic_DNA"/>
</dbReference>
<comment type="caution">
    <text evidence="2">The sequence shown here is derived from an EMBL/GenBank/DDBJ whole genome shotgun (WGS) entry which is preliminary data.</text>
</comment>
<feature type="domain" description="HTH cro/C1-type" evidence="1">
    <location>
        <begin position="19"/>
        <end position="76"/>
    </location>
</feature>